<protein>
    <recommendedName>
        <fullName evidence="3">Prenyltransferase/squalene oxidase-like repeat protein</fullName>
    </recommendedName>
</protein>
<dbReference type="RefSeq" id="WP_132187758.1">
    <property type="nucleotide sequence ID" value="NZ_SLWM01000002.1"/>
</dbReference>
<evidence type="ECO:0000313" key="2">
    <source>
        <dbReference type="Proteomes" id="UP000295818"/>
    </source>
</evidence>
<gene>
    <name evidence="1" type="ORF">EV644_102642</name>
</gene>
<comment type="caution">
    <text evidence="1">The sequence shown here is derived from an EMBL/GenBank/DDBJ whole genome shotgun (WGS) entry which is preliminary data.</text>
</comment>
<accession>A0ABY2BTD7</accession>
<evidence type="ECO:0000313" key="1">
    <source>
        <dbReference type="EMBL" id="TCO29921.1"/>
    </source>
</evidence>
<dbReference type="EMBL" id="SLWM01000002">
    <property type="protein sequence ID" value="TCO29921.1"/>
    <property type="molecule type" value="Genomic_DNA"/>
</dbReference>
<dbReference type="SUPFAM" id="SSF48239">
    <property type="entry name" value="Terpenoid cyclases/Protein prenyltransferases"/>
    <property type="match status" value="1"/>
</dbReference>
<name>A0ABY2BTD7_9ACTN</name>
<evidence type="ECO:0008006" key="3">
    <source>
        <dbReference type="Google" id="ProtNLM"/>
    </source>
</evidence>
<reference evidence="1 2" key="1">
    <citation type="journal article" date="2015" name="Stand. Genomic Sci.">
        <title>Genomic Encyclopedia of Bacterial and Archaeal Type Strains, Phase III: the genomes of soil and plant-associated and newly described type strains.</title>
        <authorList>
            <person name="Whitman W.B."/>
            <person name="Woyke T."/>
            <person name="Klenk H.P."/>
            <person name="Zhou Y."/>
            <person name="Lilburn T.G."/>
            <person name="Beck B.J."/>
            <person name="De Vos P."/>
            <person name="Vandamme P."/>
            <person name="Eisen J.A."/>
            <person name="Garrity G."/>
            <person name="Hugenholtz P."/>
            <person name="Kyrpides N.C."/>
        </authorList>
    </citation>
    <scope>NUCLEOTIDE SEQUENCE [LARGE SCALE GENOMIC DNA]</scope>
    <source>
        <strain evidence="1 2">VKM Ac-2538</strain>
    </source>
</reference>
<dbReference type="InterPro" id="IPR008930">
    <property type="entry name" value="Terpenoid_cyclase/PrenylTrfase"/>
</dbReference>
<proteinExistence type="predicted"/>
<dbReference type="Proteomes" id="UP000295818">
    <property type="component" value="Unassembled WGS sequence"/>
</dbReference>
<organism evidence="1 2">
    <name type="scientific">Kribbella orskensis</name>
    <dbReference type="NCBI Taxonomy" id="2512216"/>
    <lineage>
        <taxon>Bacteria</taxon>
        <taxon>Bacillati</taxon>
        <taxon>Actinomycetota</taxon>
        <taxon>Actinomycetes</taxon>
        <taxon>Propionibacteriales</taxon>
        <taxon>Kribbellaceae</taxon>
        <taxon>Kribbella</taxon>
    </lineage>
</organism>
<dbReference type="Gene3D" id="1.50.10.20">
    <property type="match status" value="1"/>
</dbReference>
<sequence>MDGGVEWLLESEEPAVRGMARRDLLGEEFGEDVLVGAKVRALLDAPSEKHPYKKWTGAHWRIVSMVELEVPPGEPRAMAAADEVLEMITRAHRYDVPVVNGLPRSHGSIEGNAVAACSLLGLADDPRTQEIVQALLDWQWPDGGWNCDKNPGAHRSSFHETHSAAWGLHEYWRATGDQAARDAAVRAGELFLEHRVFRSLTTGEVINKRWLQPSYPPYWHYDILQALLVLSRLGLAKDPRAMDALDLLEQQRLPDGRWKVRLQWWKPAGGTSAQEVVDWGRSGPNEMVTLNALRVLKAAGR</sequence>
<keyword evidence="2" id="KW-1185">Reference proteome</keyword>